<accession>A0ABQ3Z9M9</accession>
<feature type="region of interest" description="Disordered" evidence="1">
    <location>
        <begin position="84"/>
        <end position="122"/>
    </location>
</feature>
<evidence type="ECO:0000313" key="2">
    <source>
        <dbReference type="EMBL" id="GIE06548.1"/>
    </source>
</evidence>
<evidence type="ECO:0000313" key="3">
    <source>
        <dbReference type="Proteomes" id="UP000637628"/>
    </source>
</evidence>
<organism evidence="2 3">
    <name type="scientific">Paractinoplanes durhamensis</name>
    <dbReference type="NCBI Taxonomy" id="113563"/>
    <lineage>
        <taxon>Bacteria</taxon>
        <taxon>Bacillati</taxon>
        <taxon>Actinomycetota</taxon>
        <taxon>Actinomycetes</taxon>
        <taxon>Micromonosporales</taxon>
        <taxon>Micromonosporaceae</taxon>
        <taxon>Paractinoplanes</taxon>
    </lineage>
</organism>
<sequence>MADDHDLRGVLHEEAERHLPDRAAMLGRINERRGTAPNRLVALFRPVAPGPRRALNVLRPVAAAVAVAGMLVAGITGINLAGQKPAPTPQVAASPEPAPTPAYSVPSTSSSPSSRPSSPRKQKRFLTATGKLNPYSIDTWGQNDLVLATTGTITALDVTLRVARTPGLAATGRWTTVPESMVTVTESNTKKDFVYRFTLKPGATLAPGSYTFAAQYNHAGARPLAGDSYDATAAAGKKAHVTGGYTKS</sequence>
<evidence type="ECO:0000256" key="1">
    <source>
        <dbReference type="SAM" id="MobiDB-lite"/>
    </source>
</evidence>
<name>A0ABQ3Z9M9_9ACTN</name>
<keyword evidence="3" id="KW-1185">Reference proteome</keyword>
<dbReference type="Proteomes" id="UP000637628">
    <property type="component" value="Unassembled WGS sequence"/>
</dbReference>
<protein>
    <submittedName>
        <fullName evidence="2">Uncharacterized protein</fullName>
    </submittedName>
</protein>
<dbReference type="EMBL" id="BOML01000064">
    <property type="protein sequence ID" value="GIE06548.1"/>
    <property type="molecule type" value="Genomic_DNA"/>
</dbReference>
<reference evidence="2 3" key="1">
    <citation type="submission" date="2021-01" db="EMBL/GenBank/DDBJ databases">
        <title>Whole genome shotgun sequence of Actinoplanes durhamensis NBRC 14914.</title>
        <authorList>
            <person name="Komaki H."/>
            <person name="Tamura T."/>
        </authorList>
    </citation>
    <scope>NUCLEOTIDE SEQUENCE [LARGE SCALE GENOMIC DNA]</scope>
    <source>
        <strain evidence="2 3">NBRC 14914</strain>
    </source>
</reference>
<comment type="caution">
    <text evidence="2">The sequence shown here is derived from an EMBL/GenBank/DDBJ whole genome shotgun (WGS) entry which is preliminary data.</text>
</comment>
<proteinExistence type="predicted"/>
<dbReference type="RefSeq" id="WP_203734400.1">
    <property type="nucleotide sequence ID" value="NZ_BAAATX010000020.1"/>
</dbReference>
<feature type="compositionally biased region" description="Low complexity" evidence="1">
    <location>
        <begin position="101"/>
        <end position="117"/>
    </location>
</feature>
<gene>
    <name evidence="2" type="ORF">Adu01nite_78980</name>
</gene>